<proteinExistence type="inferred from homology"/>
<dbReference type="PANTHER" id="PTHR43768:SF3">
    <property type="entry name" value="TREHALOSE 6-PHOSPHATE PHOSPHATASE"/>
    <property type="match status" value="1"/>
</dbReference>
<gene>
    <name evidence="7" type="ORF">HSACCH_01494</name>
</gene>
<comment type="function">
    <text evidence="5 6">Removes the phosphate from trehalose 6-phosphate to produce free trehalose.</text>
</comment>
<dbReference type="PANTHER" id="PTHR43768">
    <property type="entry name" value="TREHALOSE 6-PHOSPHATE PHOSPHATASE"/>
    <property type="match status" value="1"/>
</dbReference>
<evidence type="ECO:0000256" key="6">
    <source>
        <dbReference type="RuleBase" id="RU361117"/>
    </source>
</evidence>
<dbReference type="GO" id="GO:0005992">
    <property type="term" value="P:trehalose biosynthetic process"/>
    <property type="evidence" value="ECO:0007669"/>
    <property type="project" value="UniProtKB-UniPathway"/>
</dbReference>
<dbReference type="GO" id="GO:0004805">
    <property type="term" value="F:trehalose-phosphatase activity"/>
    <property type="evidence" value="ECO:0007669"/>
    <property type="project" value="UniProtKB-EC"/>
</dbReference>
<dbReference type="SUPFAM" id="SSF56784">
    <property type="entry name" value="HAD-like"/>
    <property type="match status" value="1"/>
</dbReference>
<keyword evidence="6" id="KW-0479">Metal-binding</keyword>
<evidence type="ECO:0000256" key="3">
    <source>
        <dbReference type="ARBA" id="ARBA00008770"/>
    </source>
</evidence>
<protein>
    <recommendedName>
        <fullName evidence="6">Trehalose 6-phosphate phosphatase</fullName>
        <ecNumber evidence="6">3.1.3.12</ecNumber>
    </recommendedName>
</protein>
<dbReference type="UniPathway" id="UPA00299"/>
<sequence>MNKKYILDVNNLDLLKRKISKAERTLLFLDYDGTLAPFKADPLSAFALPETEKILKKLEKSTNYYISLVSGRKLKELKKMINLSHSNYAGSHGLEIDMFFTKEVIYPHQNQKIDVLSKKKYQTIKERFLKSESVELEDKGFGLALHFNSEEKQSEEEKKFKALFENTAYQVLSGRKILEIRPAGWDKGKAINYISDQIKAHFNLDNVLRIYIGDDRTDEDAFKALEDGVTVYVQNEDDLNTEAEFYLEDPADTAKLLKKLAGES</sequence>
<dbReference type="InterPro" id="IPR036412">
    <property type="entry name" value="HAD-like_sf"/>
</dbReference>
<dbReference type="InParanoid" id="M5E1C0"/>
<keyword evidence="4 6" id="KW-0378">Hydrolase</keyword>
<dbReference type="Pfam" id="PF02358">
    <property type="entry name" value="Trehalose_PPase"/>
    <property type="match status" value="1"/>
</dbReference>
<dbReference type="OrthoDB" id="9797743at2"/>
<dbReference type="EMBL" id="CAUI01000019">
    <property type="protein sequence ID" value="CCU79660.1"/>
    <property type="molecule type" value="Genomic_DNA"/>
</dbReference>
<dbReference type="EC" id="3.1.3.12" evidence="6"/>
<dbReference type="STRING" id="1293054.HSACCH_01494"/>
<dbReference type="InterPro" id="IPR003337">
    <property type="entry name" value="Trehalose_PPase"/>
</dbReference>
<dbReference type="InterPro" id="IPR006379">
    <property type="entry name" value="HAD-SF_hydro_IIB"/>
</dbReference>
<name>M5E1C0_9FIRM</name>
<comment type="cofactor">
    <cofactor evidence="6">
        <name>Mg(2+)</name>
        <dbReference type="ChEBI" id="CHEBI:18420"/>
    </cofactor>
</comment>
<comment type="pathway">
    <text evidence="2 6">Glycan biosynthesis; trehalose biosynthesis.</text>
</comment>
<dbReference type="NCBIfam" id="TIGR00685">
    <property type="entry name" value="T6PP"/>
    <property type="match status" value="1"/>
</dbReference>
<organism evidence="7 8">
    <name type="scientific">Halanaerobium saccharolyticum subsp. saccharolyticum DSM 6643</name>
    <dbReference type="NCBI Taxonomy" id="1293054"/>
    <lineage>
        <taxon>Bacteria</taxon>
        <taxon>Bacillati</taxon>
        <taxon>Bacillota</taxon>
        <taxon>Clostridia</taxon>
        <taxon>Halanaerobiales</taxon>
        <taxon>Halanaerobiaceae</taxon>
        <taxon>Halanaerobium</taxon>
    </lineage>
</organism>
<evidence type="ECO:0000313" key="8">
    <source>
        <dbReference type="Proteomes" id="UP000012063"/>
    </source>
</evidence>
<dbReference type="GO" id="GO:0046872">
    <property type="term" value="F:metal ion binding"/>
    <property type="evidence" value="ECO:0007669"/>
    <property type="project" value="UniProtKB-KW"/>
</dbReference>
<evidence type="ECO:0000256" key="1">
    <source>
        <dbReference type="ARBA" id="ARBA00000500"/>
    </source>
</evidence>
<dbReference type="Gene3D" id="3.40.50.1000">
    <property type="entry name" value="HAD superfamily/HAD-like"/>
    <property type="match status" value="1"/>
</dbReference>
<dbReference type="InterPro" id="IPR044651">
    <property type="entry name" value="OTSB-like"/>
</dbReference>
<evidence type="ECO:0000256" key="5">
    <source>
        <dbReference type="ARBA" id="ARBA00024179"/>
    </source>
</evidence>
<comment type="caution">
    <text evidence="7">The sequence shown here is derived from an EMBL/GenBank/DDBJ whole genome shotgun (WGS) entry which is preliminary data.</text>
</comment>
<evidence type="ECO:0000256" key="2">
    <source>
        <dbReference type="ARBA" id="ARBA00005199"/>
    </source>
</evidence>
<comment type="catalytic activity">
    <reaction evidence="1 6">
        <text>alpha,alpha-trehalose 6-phosphate + H2O = alpha,alpha-trehalose + phosphate</text>
        <dbReference type="Rhea" id="RHEA:23420"/>
        <dbReference type="ChEBI" id="CHEBI:15377"/>
        <dbReference type="ChEBI" id="CHEBI:16551"/>
        <dbReference type="ChEBI" id="CHEBI:43474"/>
        <dbReference type="ChEBI" id="CHEBI:58429"/>
        <dbReference type="EC" id="3.1.3.12"/>
    </reaction>
</comment>
<comment type="similarity">
    <text evidence="3 6">Belongs to the trehalose phosphatase family.</text>
</comment>
<keyword evidence="8" id="KW-1185">Reference proteome</keyword>
<dbReference type="NCBIfam" id="TIGR01484">
    <property type="entry name" value="HAD-SF-IIB"/>
    <property type="match status" value="1"/>
</dbReference>
<dbReference type="Proteomes" id="UP000012063">
    <property type="component" value="Unassembled WGS sequence"/>
</dbReference>
<dbReference type="RefSeq" id="WP_005488968.1">
    <property type="nucleotide sequence ID" value="NZ_CAUI01000019.1"/>
</dbReference>
<dbReference type="eggNOG" id="COG1877">
    <property type="taxonomic scope" value="Bacteria"/>
</dbReference>
<dbReference type="AlphaFoldDB" id="M5E1C0"/>
<evidence type="ECO:0000313" key="7">
    <source>
        <dbReference type="EMBL" id="CCU79660.1"/>
    </source>
</evidence>
<keyword evidence="6" id="KW-0460">Magnesium</keyword>
<dbReference type="Gene3D" id="3.30.70.1020">
    <property type="entry name" value="Trehalose-6-phosphate phosphatase related protein, domain 2"/>
    <property type="match status" value="1"/>
</dbReference>
<dbReference type="InterPro" id="IPR023214">
    <property type="entry name" value="HAD_sf"/>
</dbReference>
<evidence type="ECO:0000256" key="4">
    <source>
        <dbReference type="ARBA" id="ARBA00022801"/>
    </source>
</evidence>
<reference evidence="8" key="1">
    <citation type="journal article" date="2013" name="Genome Announc.">
        <title>Genome Sequence of Halanaerobium saccharolyticum subsp. saccharolyticum Strain DSM 6643T, a Halophilic Hydrogen-Producing Bacterium.</title>
        <authorList>
            <person name="Kivisto A."/>
            <person name="Larjo A."/>
            <person name="Ciranna A."/>
            <person name="Santala V."/>
            <person name="Roos C."/>
            <person name="Karp M."/>
        </authorList>
    </citation>
    <scope>NUCLEOTIDE SEQUENCE [LARGE SCALE GENOMIC DNA]</scope>
    <source>
        <strain evidence="8">DSM 6643</strain>
    </source>
</reference>
<accession>M5E1C0</accession>